<keyword evidence="16" id="KW-0407">Ion channel</keyword>
<dbReference type="Gene3D" id="1.10.287.70">
    <property type="match status" value="1"/>
</dbReference>
<dbReference type="InterPro" id="IPR048735">
    <property type="entry name" value="Slowpoke-like_C"/>
</dbReference>
<evidence type="ECO:0000256" key="7">
    <source>
        <dbReference type="ARBA" id="ARBA00022723"/>
    </source>
</evidence>
<protein>
    <recommendedName>
        <fullName evidence="17">BK channel</fullName>
    </recommendedName>
    <alternativeName>
        <fullName evidence="18">Maxi K channel</fullName>
    </alternativeName>
</protein>
<feature type="transmembrane region" description="Helical" evidence="20">
    <location>
        <begin position="257"/>
        <end position="278"/>
    </location>
</feature>
<evidence type="ECO:0000256" key="15">
    <source>
        <dbReference type="ARBA" id="ARBA00023136"/>
    </source>
</evidence>
<keyword evidence="11" id="KW-0851">Voltage-gated channel</keyword>
<feature type="transmembrane region" description="Helical" evidence="20">
    <location>
        <begin position="40"/>
        <end position="64"/>
    </location>
</feature>
<dbReference type="FunFam" id="3.40.50.720:FF:000005">
    <property type="entry name" value="calcium-activated potassium channel subunit alpha-1 isoform X6"/>
    <property type="match status" value="1"/>
</dbReference>
<evidence type="ECO:0000256" key="6">
    <source>
        <dbReference type="ARBA" id="ARBA00022692"/>
    </source>
</evidence>
<evidence type="ECO:0000313" key="22">
    <source>
        <dbReference type="Proteomes" id="UP000887575"/>
    </source>
</evidence>
<evidence type="ECO:0000256" key="9">
    <source>
        <dbReference type="ARBA" id="ARBA00022837"/>
    </source>
</evidence>
<feature type="transmembrane region" description="Helical" evidence="20">
    <location>
        <begin position="294"/>
        <end position="313"/>
    </location>
</feature>
<evidence type="ECO:0000256" key="1">
    <source>
        <dbReference type="ARBA" id="ARBA00004651"/>
    </source>
</evidence>
<evidence type="ECO:0000256" key="14">
    <source>
        <dbReference type="ARBA" id="ARBA00023065"/>
    </source>
</evidence>
<evidence type="ECO:0000256" key="13">
    <source>
        <dbReference type="ARBA" id="ARBA00022989"/>
    </source>
</evidence>
<keyword evidence="2" id="KW-0813">Transport</keyword>
<keyword evidence="10" id="KW-0460">Magnesium</keyword>
<dbReference type="InterPro" id="IPR036291">
    <property type="entry name" value="NAD(P)-bd_dom_sf"/>
</dbReference>
<evidence type="ECO:0000256" key="8">
    <source>
        <dbReference type="ARBA" id="ARBA00022826"/>
    </source>
</evidence>
<evidence type="ECO:0000256" key="20">
    <source>
        <dbReference type="SAM" id="Phobius"/>
    </source>
</evidence>
<dbReference type="InterPro" id="IPR005821">
    <property type="entry name" value="Ion_trans_dom"/>
</dbReference>
<feature type="transmembrane region" description="Helical" evidence="20">
    <location>
        <begin position="320"/>
        <end position="341"/>
    </location>
</feature>
<organism evidence="22 23">
    <name type="scientific">Mesorhabditis belari</name>
    <dbReference type="NCBI Taxonomy" id="2138241"/>
    <lineage>
        <taxon>Eukaryota</taxon>
        <taxon>Metazoa</taxon>
        <taxon>Ecdysozoa</taxon>
        <taxon>Nematoda</taxon>
        <taxon>Chromadorea</taxon>
        <taxon>Rhabditida</taxon>
        <taxon>Rhabditina</taxon>
        <taxon>Rhabditomorpha</taxon>
        <taxon>Rhabditoidea</taxon>
        <taxon>Rhabditidae</taxon>
        <taxon>Mesorhabditinae</taxon>
        <taxon>Mesorhabditis</taxon>
    </lineage>
</organism>
<feature type="transmembrane region" description="Helical" evidence="20">
    <location>
        <begin position="174"/>
        <end position="192"/>
    </location>
</feature>
<dbReference type="Pfam" id="PF21014">
    <property type="entry name" value="Slowpoke_C"/>
    <property type="match status" value="1"/>
</dbReference>
<dbReference type="PANTHER" id="PTHR10027:SF33">
    <property type="entry name" value="CALCIUM-ACTIVATED POTASSIUM CHANNEL SUBUNIT ALPHA-1-RELATED"/>
    <property type="match status" value="1"/>
</dbReference>
<dbReference type="GO" id="GO:0060072">
    <property type="term" value="F:large conductance calcium-activated potassium channel activity"/>
    <property type="evidence" value="ECO:0007669"/>
    <property type="project" value="TreeGrafter"/>
</dbReference>
<dbReference type="GO" id="GO:0045211">
    <property type="term" value="C:postsynaptic membrane"/>
    <property type="evidence" value="ECO:0007669"/>
    <property type="project" value="TreeGrafter"/>
</dbReference>
<keyword evidence="14" id="KW-0406">Ion transport</keyword>
<proteinExistence type="inferred from homology"/>
<evidence type="ECO:0000256" key="3">
    <source>
        <dbReference type="ARBA" id="ARBA00022475"/>
    </source>
</evidence>
<dbReference type="GO" id="GO:0009410">
    <property type="term" value="P:response to xenobiotic stimulus"/>
    <property type="evidence" value="ECO:0007669"/>
    <property type="project" value="UniProtKB-ARBA"/>
</dbReference>
<keyword evidence="4" id="KW-0633">Potassium transport</keyword>
<evidence type="ECO:0000256" key="2">
    <source>
        <dbReference type="ARBA" id="ARBA00022448"/>
    </source>
</evidence>
<dbReference type="FunFam" id="1.10.287.70:FF:000015">
    <property type="entry name" value="Calcium-activated potassium channel subunit alpha-1 isoform X7"/>
    <property type="match status" value="1"/>
</dbReference>
<dbReference type="GO" id="GO:0034702">
    <property type="term" value="C:monoatomic ion channel complex"/>
    <property type="evidence" value="ECO:0007669"/>
    <property type="project" value="UniProtKB-KW"/>
</dbReference>
<feature type="transmembrane region" description="Helical" evidence="20">
    <location>
        <begin position="198"/>
        <end position="221"/>
    </location>
</feature>
<dbReference type="InterPro" id="IPR047871">
    <property type="entry name" value="K_chnl_Slo-like"/>
</dbReference>
<evidence type="ECO:0000256" key="12">
    <source>
        <dbReference type="ARBA" id="ARBA00022958"/>
    </source>
</evidence>
<dbReference type="InterPro" id="IPR003929">
    <property type="entry name" value="K_chnl_BK_asu"/>
</dbReference>
<dbReference type="FunFam" id="1.20.120.350:FF:000035">
    <property type="entry name" value="Calcium-activated potassium channel slowpoke"/>
    <property type="match status" value="1"/>
</dbReference>
<feature type="domain" description="RCK N-terminal" evidence="21">
    <location>
        <begin position="799"/>
        <end position="951"/>
    </location>
</feature>
<evidence type="ECO:0000256" key="18">
    <source>
        <dbReference type="ARBA" id="ARBA00031999"/>
    </source>
</evidence>
<dbReference type="Pfam" id="PF22614">
    <property type="entry name" value="Slo-like_RCK"/>
    <property type="match status" value="2"/>
</dbReference>
<comment type="similarity">
    <text evidence="19">Belongs to the potassium channel family. Calcium-activated (TC 1.A.1.3) subfamily. Slo sub-subfamily.</text>
</comment>
<keyword evidence="3" id="KW-1003">Cell membrane</keyword>
<keyword evidence="7" id="KW-0479">Metal-binding</keyword>
<keyword evidence="22" id="KW-1185">Reference proteome</keyword>
<dbReference type="GO" id="GO:0050804">
    <property type="term" value="P:modulation of chemical synaptic transmission"/>
    <property type="evidence" value="ECO:0007669"/>
    <property type="project" value="UniProtKB-ARBA"/>
</dbReference>
<keyword evidence="9" id="KW-0106">Calcium</keyword>
<keyword evidence="13 20" id="KW-1133">Transmembrane helix</keyword>
<keyword evidence="5" id="KW-0597">Phosphoprotein</keyword>
<dbReference type="WBParaSite" id="MBELARI_LOCUS655.1">
    <property type="protein sequence ID" value="MBELARI_LOCUS655.1"/>
    <property type="gene ID" value="MBELARI_LOCUS655"/>
</dbReference>
<feature type="domain" description="RCK N-terminal" evidence="21">
    <location>
        <begin position="364"/>
        <end position="507"/>
    </location>
</feature>
<dbReference type="Proteomes" id="UP000887575">
    <property type="component" value="Unassembled WGS sequence"/>
</dbReference>
<dbReference type="AlphaFoldDB" id="A0AAF3FHH5"/>
<evidence type="ECO:0000256" key="16">
    <source>
        <dbReference type="ARBA" id="ARBA00023303"/>
    </source>
</evidence>
<dbReference type="SUPFAM" id="SSF81324">
    <property type="entry name" value="Voltage-gated potassium channels"/>
    <property type="match status" value="1"/>
</dbReference>
<reference evidence="23" key="1">
    <citation type="submission" date="2024-02" db="UniProtKB">
        <authorList>
            <consortium name="WormBaseParasite"/>
        </authorList>
    </citation>
    <scope>IDENTIFICATION</scope>
</reference>
<comment type="subcellular location">
    <subcellularLocation>
        <location evidence="1">Cell membrane</location>
        <topology evidence="1">Multi-pass membrane protein</topology>
    </subcellularLocation>
</comment>
<dbReference type="Gene3D" id="3.40.50.720">
    <property type="entry name" value="NAD(P)-binding Rossmann-like Domain"/>
    <property type="match status" value="2"/>
</dbReference>
<evidence type="ECO:0000256" key="17">
    <source>
        <dbReference type="ARBA" id="ARBA00029579"/>
    </source>
</evidence>
<keyword evidence="15 20" id="KW-0472">Membrane</keyword>
<evidence type="ECO:0000256" key="4">
    <source>
        <dbReference type="ARBA" id="ARBA00022538"/>
    </source>
</evidence>
<dbReference type="PRINTS" id="PR00169">
    <property type="entry name" value="KCHANNEL"/>
</dbReference>
<accession>A0AAF3FHH5</accession>
<evidence type="ECO:0000256" key="19">
    <source>
        <dbReference type="ARBA" id="ARBA00060897"/>
    </source>
</evidence>
<dbReference type="GO" id="GO:0046872">
    <property type="term" value="F:metal ion binding"/>
    <property type="evidence" value="ECO:0007669"/>
    <property type="project" value="UniProtKB-KW"/>
</dbReference>
<sequence length="1138" mass="128921">MNDQFPQQSKSYPYGMQCNMTRPFMEMSEEDRKCLEERKYWCFMLSSIVTFCVSMLLVVTWRIVTHLFCQRRDRDEVEPVAEAVPLQVNGKHVAKTDLEAVNLKQEERNLGWMTEAKDWAGELISGQSLTGRFLVVLVFVLSLGSLAIYFYDASFQNFQVETCIPWQDSPSQQIDLGFNIFFLVYFFIRFIAASDKVWFLLELYSFIDYCTIPPSFVAIYLQRNWLGFRFLRALRLMTVPDILQYLNILKTSSSIRLTQLVTIFVSVCLTGAGGVHLFENSGDFFKGFVNPHRITYADCVYFLLVTMSTVGYGDIYCTTLCGRIFMVFFILGGLAMFASYVPEIADLIGNRQKYGGEYKGEHGKKHIVVCGHITYDSVSHFLQDFLHEDRDDVDVEVVFLHRVVPDLELEGLFKRHFTKVEFFTGTVMDSLDLSRVKVGDADACLVLANKYSTNPDAEDAANIMRVISIKNYSSDIRVIVQLMQYHNKAYLLNIPSWDWRRGDDVICLAELKLGFIAQSCLAPGFSTMMANLFAMRSFKTSRETPDWLNLYLCGAGMEMYTDTLSHGFVGMTFPEASDLLFTRLGLLLLAIELKDEENKECNIAINPGPHITIQPQTQGFFIAQSADEVKRAFFWCKQCHEDIRDVTLIKKCKCKNLNLFRRSTKAINVKADFNNDFDVLFDKSYARQNIDTNATSGQQGNPIGSQVQLRMVNDVSSQSDHHLMGKSMRVAYEIKKLMPSTGRRSSLSIPPDGRGVDLCKEFEQQDMKYDSTGMFHWCPARNLDECVLERHQAAMTVLNGHVVVCLFADRDSPLIGLRNFIMPLRASNFHYHELKHVVIVGDLDYLRKEWKTLYNLPKISILNGSPLSRADLRAVNINLCDMCVIISARVPNTEDTTLADKEAILASLNIKAMQFDDTLGFFPIRGGDRSPLGSPLSMHKKGARFGTNVPMITELVNDSNVQFLDQDDDDDPDTELYLTQPFACGTAFAISVLDSLMSTTYFNDSALTLIRTLVTGGATPELELILAEGAGLRGGYSTAETLSNRDRCRIAQISLSDGPYEGIGHNSTYGQMFSTALKKYGQLCIGLYRLHDQDNADSVKRYVITNPPAELRIRQTDMVYVLEQFDPGLEYEPGKRVL</sequence>
<dbReference type="PRINTS" id="PR01449">
    <property type="entry name" value="BKCHANNELA"/>
</dbReference>
<dbReference type="PANTHER" id="PTHR10027">
    <property type="entry name" value="CALCIUM-ACTIVATED POTASSIUM CHANNEL ALPHA CHAIN"/>
    <property type="match status" value="1"/>
</dbReference>
<evidence type="ECO:0000256" key="10">
    <source>
        <dbReference type="ARBA" id="ARBA00022842"/>
    </source>
</evidence>
<keyword evidence="6 20" id="KW-0812">Transmembrane</keyword>
<evidence type="ECO:0000313" key="23">
    <source>
        <dbReference type="WBParaSite" id="MBELARI_LOCUS655.1"/>
    </source>
</evidence>
<evidence type="ECO:0000259" key="21">
    <source>
        <dbReference type="PROSITE" id="PS51201"/>
    </source>
</evidence>
<keyword evidence="8" id="KW-0631">Potassium channel</keyword>
<dbReference type="Pfam" id="PF03493">
    <property type="entry name" value="BK_channel_a"/>
    <property type="match status" value="1"/>
</dbReference>
<dbReference type="PROSITE" id="PS51201">
    <property type="entry name" value="RCK_N"/>
    <property type="match status" value="2"/>
</dbReference>
<evidence type="ECO:0000256" key="5">
    <source>
        <dbReference type="ARBA" id="ARBA00022553"/>
    </source>
</evidence>
<dbReference type="InterPro" id="IPR003148">
    <property type="entry name" value="RCK_N"/>
</dbReference>
<evidence type="ECO:0000256" key="11">
    <source>
        <dbReference type="ARBA" id="ARBA00022882"/>
    </source>
</evidence>
<feature type="transmembrane region" description="Helical" evidence="20">
    <location>
        <begin position="133"/>
        <end position="153"/>
    </location>
</feature>
<keyword evidence="12" id="KW-0630">Potassium</keyword>
<dbReference type="SUPFAM" id="SSF51735">
    <property type="entry name" value="NAD(P)-binding Rossmann-fold domains"/>
    <property type="match status" value="1"/>
</dbReference>
<dbReference type="Pfam" id="PF00520">
    <property type="entry name" value="Ion_trans"/>
    <property type="match status" value="1"/>
</dbReference>
<name>A0AAF3FHH5_9BILA</name>